<dbReference type="Proteomes" id="UP000248039">
    <property type="component" value="Unassembled WGS sequence"/>
</dbReference>
<comment type="caution">
    <text evidence="1">The sequence shown here is derived from an EMBL/GenBank/DDBJ whole genome shotgun (WGS) entry which is preliminary data.</text>
</comment>
<dbReference type="AlphaFoldDB" id="A0A2V4NWV8"/>
<keyword evidence="2" id="KW-1185">Reference proteome</keyword>
<sequence length="203" mass="21333">MGRVISTGFLHTSPVHVPAFRALVAELAPEGTAQRHLVDEELLELARAGQPYREQLAQRLAELAGCDVVVVTCTSIGGAAEELLPQAVRVDRPMAEAAAKYPRVGVAYTVDSTLAPTTELLTEAGAAQLVEIDCRSAWPHFDSGDLPAYHATVAELVRTAVGEVDAVVLAQASMDPAAALLVDLPVPVLTSPLLAVRRALGLS</sequence>
<accession>A0A2V4NWV8</accession>
<proteinExistence type="predicted"/>
<protein>
    <recommendedName>
        <fullName evidence="3">Arylsulfatase</fullName>
    </recommendedName>
</protein>
<evidence type="ECO:0000313" key="1">
    <source>
        <dbReference type="EMBL" id="PYC74531.1"/>
    </source>
</evidence>
<organism evidence="1 2">
    <name type="scientific">Streptomyces tateyamensis</name>
    <dbReference type="NCBI Taxonomy" id="565073"/>
    <lineage>
        <taxon>Bacteria</taxon>
        <taxon>Bacillati</taxon>
        <taxon>Actinomycetota</taxon>
        <taxon>Actinomycetes</taxon>
        <taxon>Kitasatosporales</taxon>
        <taxon>Streptomycetaceae</taxon>
        <taxon>Streptomyces</taxon>
    </lineage>
</organism>
<reference evidence="1 2" key="1">
    <citation type="submission" date="2018-03" db="EMBL/GenBank/DDBJ databases">
        <title>Bioinformatic expansion and discovery of thiopeptide antibiotics.</title>
        <authorList>
            <person name="Schwalen C.J."/>
            <person name="Hudson G.A."/>
            <person name="Mitchell D.A."/>
        </authorList>
    </citation>
    <scope>NUCLEOTIDE SEQUENCE [LARGE SCALE GENOMIC DNA]</scope>
    <source>
        <strain evidence="1 2">ATCC 21389</strain>
    </source>
</reference>
<gene>
    <name evidence="1" type="ORF">C7C46_23930</name>
</gene>
<dbReference type="OrthoDB" id="978447at2"/>
<name>A0A2V4NWV8_9ACTN</name>
<evidence type="ECO:0008006" key="3">
    <source>
        <dbReference type="Google" id="ProtNLM"/>
    </source>
</evidence>
<evidence type="ECO:0000313" key="2">
    <source>
        <dbReference type="Proteomes" id="UP000248039"/>
    </source>
</evidence>
<dbReference type="EMBL" id="PYBW01000095">
    <property type="protein sequence ID" value="PYC74531.1"/>
    <property type="molecule type" value="Genomic_DNA"/>
</dbReference>